<feature type="compositionally biased region" description="Low complexity" evidence="1">
    <location>
        <begin position="82"/>
        <end position="101"/>
    </location>
</feature>
<feature type="compositionally biased region" description="Polar residues" evidence="1">
    <location>
        <begin position="219"/>
        <end position="230"/>
    </location>
</feature>
<dbReference type="OrthoDB" id="5098170at2759"/>
<feature type="compositionally biased region" description="Polar residues" evidence="1">
    <location>
        <begin position="110"/>
        <end position="136"/>
    </location>
</feature>
<dbReference type="Proteomes" id="UP000605986">
    <property type="component" value="Unassembled WGS sequence"/>
</dbReference>
<feature type="region of interest" description="Disordered" evidence="1">
    <location>
        <begin position="63"/>
        <end position="318"/>
    </location>
</feature>
<dbReference type="AlphaFoldDB" id="A0A8H4NJS4"/>
<proteinExistence type="predicted"/>
<name>A0A8H4NJS4_9HYPO</name>
<comment type="caution">
    <text evidence="2">The sequence shown here is derived from an EMBL/GenBank/DDBJ whole genome shotgun (WGS) entry which is preliminary data.</text>
</comment>
<feature type="compositionally biased region" description="Low complexity" evidence="1">
    <location>
        <begin position="232"/>
        <end position="245"/>
    </location>
</feature>
<dbReference type="EMBL" id="JAADJG010000650">
    <property type="protein sequence ID" value="KAF4440609.1"/>
    <property type="molecule type" value="Genomic_DNA"/>
</dbReference>
<feature type="compositionally biased region" description="Polar residues" evidence="1">
    <location>
        <begin position="156"/>
        <end position="167"/>
    </location>
</feature>
<accession>A0A8H4NJS4</accession>
<feature type="compositionally biased region" description="Polar residues" evidence="1">
    <location>
        <begin position="198"/>
        <end position="211"/>
    </location>
</feature>
<gene>
    <name evidence="2" type="ORF">F53441_12230</name>
</gene>
<organism evidence="2 3">
    <name type="scientific">Fusarium austroafricanum</name>
    <dbReference type="NCBI Taxonomy" id="2364996"/>
    <lineage>
        <taxon>Eukaryota</taxon>
        <taxon>Fungi</taxon>
        <taxon>Dikarya</taxon>
        <taxon>Ascomycota</taxon>
        <taxon>Pezizomycotina</taxon>
        <taxon>Sordariomycetes</taxon>
        <taxon>Hypocreomycetidae</taxon>
        <taxon>Hypocreales</taxon>
        <taxon>Nectriaceae</taxon>
        <taxon>Fusarium</taxon>
        <taxon>Fusarium concolor species complex</taxon>
    </lineage>
</organism>
<feature type="compositionally biased region" description="Polar residues" evidence="1">
    <location>
        <begin position="271"/>
        <end position="298"/>
    </location>
</feature>
<evidence type="ECO:0000313" key="2">
    <source>
        <dbReference type="EMBL" id="KAF4440609.1"/>
    </source>
</evidence>
<reference evidence="2" key="1">
    <citation type="submission" date="2020-01" db="EMBL/GenBank/DDBJ databases">
        <title>Identification and distribution of gene clusters putatively required for synthesis of sphingolipid metabolism inhibitors in phylogenetically diverse species of the filamentous fungus Fusarium.</title>
        <authorList>
            <person name="Kim H.-S."/>
            <person name="Busman M."/>
            <person name="Brown D.W."/>
            <person name="Divon H."/>
            <person name="Uhlig S."/>
            <person name="Proctor R.H."/>
        </authorList>
    </citation>
    <scope>NUCLEOTIDE SEQUENCE</scope>
    <source>
        <strain evidence="2">NRRL 53441</strain>
    </source>
</reference>
<keyword evidence="3" id="KW-1185">Reference proteome</keyword>
<sequence length="347" mass="34528">MNCHPDPIETAPPPGFTCGVVKCDKCGGSGTKVATLTFPTKSIEAYSSSGYIVVPIAQPTQLPLGGTDQSGQYQVHQGEHGQSGSSSSDGSSGADSYYGQGNNDGGSIPANPSDSPYSGTSNTQKYQQGHDNSNNDGSMHGQSNGGGSSGSGRSSNEQGANKQGDTSNNNGGQPGDPPNGPGVRLLPDGPTPGYHFAPSNSIVPGASSNSPGGAPDTPGSPNAPNDSSPNLPAGAPSPDSGSPGAEPSPPIPNQKPDKPSPDGTPGASESEPGSNGYTPGSSDNSAPSYDIPSSQNDAPSDGKPANKHSGSDSDVPDTVSSAGYIKTNILTCVLINIASMLLLRLLV</sequence>
<evidence type="ECO:0000313" key="3">
    <source>
        <dbReference type="Proteomes" id="UP000605986"/>
    </source>
</evidence>
<protein>
    <submittedName>
        <fullName evidence="2">Uncharacterized protein</fullName>
    </submittedName>
</protein>
<evidence type="ECO:0000256" key="1">
    <source>
        <dbReference type="SAM" id="MobiDB-lite"/>
    </source>
</evidence>